<dbReference type="EMBL" id="QUMQ01000001">
    <property type="protein sequence ID" value="REG01683.1"/>
    <property type="molecule type" value="Genomic_DNA"/>
</dbReference>
<reference evidence="2 3" key="1">
    <citation type="submission" date="2018-08" db="EMBL/GenBank/DDBJ databases">
        <title>Sequencing the genomes of 1000 actinobacteria strains.</title>
        <authorList>
            <person name="Klenk H.-P."/>
        </authorList>
    </citation>
    <scope>NUCLEOTIDE SEQUENCE [LARGE SCALE GENOMIC DNA]</scope>
    <source>
        <strain evidence="2 3">DSM 44099</strain>
    </source>
</reference>
<feature type="signal peptide" evidence="1">
    <location>
        <begin position="1"/>
        <end position="28"/>
    </location>
</feature>
<dbReference type="Proteomes" id="UP000256913">
    <property type="component" value="Unassembled WGS sequence"/>
</dbReference>
<accession>A0A3D9ZYK6</accession>
<gene>
    <name evidence="2" type="ORF">DFJ67_7769</name>
</gene>
<dbReference type="RefSeq" id="WP_116074100.1">
    <property type="nucleotide sequence ID" value="NZ_BONB01000055.1"/>
</dbReference>
<evidence type="ECO:0000313" key="3">
    <source>
        <dbReference type="Proteomes" id="UP000256913"/>
    </source>
</evidence>
<evidence type="ECO:0000256" key="1">
    <source>
        <dbReference type="SAM" id="SignalP"/>
    </source>
</evidence>
<proteinExistence type="predicted"/>
<dbReference type="InterPro" id="IPR006311">
    <property type="entry name" value="TAT_signal"/>
</dbReference>
<evidence type="ECO:0000313" key="2">
    <source>
        <dbReference type="EMBL" id="REG01683.1"/>
    </source>
</evidence>
<comment type="caution">
    <text evidence="2">The sequence shown here is derived from an EMBL/GenBank/DDBJ whole genome shotgun (WGS) entry which is preliminary data.</text>
</comment>
<keyword evidence="3" id="KW-1185">Reference proteome</keyword>
<name>A0A3D9ZYK6_9ACTN</name>
<sequence length="62" mass="6151">MTENPPHRLRRRALLGVPALAAAAVTIAARPAAAAAAPTARAAAPECVADLITAEPSLARGA</sequence>
<protein>
    <submittedName>
        <fullName evidence="2">Uncharacterized protein</fullName>
    </submittedName>
</protein>
<keyword evidence="1" id="KW-0732">Signal</keyword>
<dbReference type="AlphaFoldDB" id="A0A3D9ZYK6"/>
<organism evidence="2 3">
    <name type="scientific">Asanoa ferruginea</name>
    <dbReference type="NCBI Taxonomy" id="53367"/>
    <lineage>
        <taxon>Bacteria</taxon>
        <taxon>Bacillati</taxon>
        <taxon>Actinomycetota</taxon>
        <taxon>Actinomycetes</taxon>
        <taxon>Micromonosporales</taxon>
        <taxon>Micromonosporaceae</taxon>
        <taxon>Asanoa</taxon>
    </lineage>
</organism>
<dbReference type="PROSITE" id="PS51318">
    <property type="entry name" value="TAT"/>
    <property type="match status" value="1"/>
</dbReference>
<feature type="chain" id="PRO_5039142658" evidence="1">
    <location>
        <begin position="29"/>
        <end position="62"/>
    </location>
</feature>